<dbReference type="Gene3D" id="3.40.30.10">
    <property type="entry name" value="Glutaredoxin"/>
    <property type="match status" value="1"/>
</dbReference>
<keyword evidence="4" id="KW-1185">Reference proteome</keyword>
<gene>
    <name evidence="3" type="ORF">FNU76_20865</name>
</gene>
<dbReference type="PROSITE" id="PS51352">
    <property type="entry name" value="THIOREDOXIN_2"/>
    <property type="match status" value="1"/>
</dbReference>
<protein>
    <submittedName>
        <fullName evidence="3">Thioredoxin family protein</fullName>
    </submittedName>
</protein>
<dbReference type="CDD" id="cd02947">
    <property type="entry name" value="TRX_family"/>
    <property type="match status" value="1"/>
</dbReference>
<organism evidence="3 4">
    <name type="scientific">Chitinimonas arctica</name>
    <dbReference type="NCBI Taxonomy" id="2594795"/>
    <lineage>
        <taxon>Bacteria</taxon>
        <taxon>Pseudomonadati</taxon>
        <taxon>Pseudomonadota</taxon>
        <taxon>Betaproteobacteria</taxon>
        <taxon>Neisseriales</taxon>
        <taxon>Chitinibacteraceae</taxon>
        <taxon>Chitinimonas</taxon>
    </lineage>
</organism>
<dbReference type="OrthoDB" id="9790194at2"/>
<dbReference type="EMBL" id="CP041730">
    <property type="protein sequence ID" value="QDQ28605.1"/>
    <property type="molecule type" value="Genomic_DNA"/>
</dbReference>
<name>A0A516SKC0_9NEIS</name>
<dbReference type="RefSeq" id="WP_144279988.1">
    <property type="nucleotide sequence ID" value="NZ_CP041730.1"/>
</dbReference>
<dbReference type="Pfam" id="PF13899">
    <property type="entry name" value="Thioredoxin_7"/>
    <property type="match status" value="1"/>
</dbReference>
<evidence type="ECO:0000256" key="1">
    <source>
        <dbReference type="SAM" id="SignalP"/>
    </source>
</evidence>
<dbReference type="InterPro" id="IPR036249">
    <property type="entry name" value="Thioredoxin-like_sf"/>
</dbReference>
<feature type="domain" description="Thioredoxin" evidence="2">
    <location>
        <begin position="10"/>
        <end position="152"/>
    </location>
</feature>
<dbReference type="Proteomes" id="UP000317550">
    <property type="component" value="Chromosome"/>
</dbReference>
<keyword evidence="1" id="KW-0732">Signal</keyword>
<dbReference type="KEGG" id="cari:FNU76_20865"/>
<proteinExistence type="predicted"/>
<dbReference type="SUPFAM" id="SSF52833">
    <property type="entry name" value="Thioredoxin-like"/>
    <property type="match status" value="1"/>
</dbReference>
<evidence type="ECO:0000259" key="2">
    <source>
        <dbReference type="PROSITE" id="PS51352"/>
    </source>
</evidence>
<dbReference type="InterPro" id="IPR013766">
    <property type="entry name" value="Thioredoxin_domain"/>
</dbReference>
<accession>A0A516SKC0</accession>
<evidence type="ECO:0000313" key="4">
    <source>
        <dbReference type="Proteomes" id="UP000317550"/>
    </source>
</evidence>
<sequence length="155" mass="16954">MKNLLVLCSLLAGLYSHAGEMPYNESSDAKRDVKQALIEAAKAKKPVLLVFGANWCEDCRALDTSLKTDRNAKLMAEEFKVVKIDVGRFDKNLDLDTVYGNPIKKGIPAVVVLAPDQRVLYATRAGELANARGMDAAGVYGFFHRIVEEAAKPAK</sequence>
<dbReference type="AlphaFoldDB" id="A0A516SKC0"/>
<evidence type="ECO:0000313" key="3">
    <source>
        <dbReference type="EMBL" id="QDQ28605.1"/>
    </source>
</evidence>
<feature type="chain" id="PRO_5028357079" evidence="1">
    <location>
        <begin position="19"/>
        <end position="155"/>
    </location>
</feature>
<feature type="signal peptide" evidence="1">
    <location>
        <begin position="1"/>
        <end position="18"/>
    </location>
</feature>
<reference evidence="4" key="1">
    <citation type="submission" date="2019-07" db="EMBL/GenBank/DDBJ databases">
        <title>Chitinimonas sp. nov., isolated from Ny-Alesund, arctica soil.</title>
        <authorList>
            <person name="Xu Q."/>
            <person name="Peng F."/>
        </authorList>
    </citation>
    <scope>NUCLEOTIDE SEQUENCE [LARGE SCALE GENOMIC DNA]</scope>
    <source>
        <strain evidence="4">R3-44</strain>
    </source>
</reference>